<comment type="caution">
    <text evidence="2">The sequence shown here is derived from an EMBL/GenBank/DDBJ whole genome shotgun (WGS) entry which is preliminary data.</text>
</comment>
<accession>A0A090S118</accession>
<dbReference type="AlphaFoldDB" id="A0A090S118"/>
<gene>
    <name evidence="2" type="ORF">JCM19235_531</name>
</gene>
<keyword evidence="1" id="KW-0732">Signal</keyword>
<organism evidence="2 3">
    <name type="scientific">Vibrio maritimus</name>
    <dbReference type="NCBI Taxonomy" id="990268"/>
    <lineage>
        <taxon>Bacteria</taxon>
        <taxon>Pseudomonadati</taxon>
        <taxon>Pseudomonadota</taxon>
        <taxon>Gammaproteobacteria</taxon>
        <taxon>Vibrionales</taxon>
        <taxon>Vibrionaceae</taxon>
        <taxon>Vibrio</taxon>
    </lineage>
</organism>
<sequence>MSRNKFKISLVAASVLAATSGHAALYKVVEVDPTGSIQSTGVYVDDITEFYGSAIEKPSGAVNALGCFAEGTTCNEYQLFGDSRNGSEGHSYRQEIPFNFDSSFFYTDWNRNRDYCRNELGYQTCDPGWTDKMWYSFSNVGGLLRERDAFYNSSQTGWNNIKGEDDYLSNALGFSETTASSDPDNASVATRMNVAPVSDYKPAGVASPEVNSENVVINGLTSNDGFAIGNTSSGYYRINTSANNSVGNLATAYRHRGFVQSADNTTNMLLPVLTDGTTQDQKITNNMGRTMGWSSFYYEGKEYIVGSAAVAPFDYNDDNKNWNGDLNNCLIDDPASRLTARISHLQLRQQFGTLITLQLVLSLFQIGRTEYRLITIKRLLKAAPVGP</sequence>
<evidence type="ECO:0000313" key="2">
    <source>
        <dbReference type="EMBL" id="GAL21256.1"/>
    </source>
</evidence>
<name>A0A090S118_9VIBR</name>
<dbReference type="Proteomes" id="UP000029228">
    <property type="component" value="Unassembled WGS sequence"/>
</dbReference>
<proteinExistence type="predicted"/>
<protein>
    <submittedName>
        <fullName evidence="2">Uncharacterized protein</fullName>
    </submittedName>
</protein>
<evidence type="ECO:0000313" key="3">
    <source>
        <dbReference type="Proteomes" id="UP000029228"/>
    </source>
</evidence>
<dbReference type="STRING" id="990268.JCM19235_531"/>
<evidence type="ECO:0000256" key="1">
    <source>
        <dbReference type="SAM" id="SignalP"/>
    </source>
</evidence>
<keyword evidence="3" id="KW-1185">Reference proteome</keyword>
<feature type="signal peptide" evidence="1">
    <location>
        <begin position="1"/>
        <end position="23"/>
    </location>
</feature>
<reference evidence="2 3" key="2">
    <citation type="submission" date="2014-09" db="EMBL/GenBank/DDBJ databases">
        <authorList>
            <consortium name="NBRP consortium"/>
            <person name="Sawabe T."/>
            <person name="Meirelles P."/>
            <person name="Nakanishi M."/>
            <person name="Sayaka M."/>
            <person name="Hattori M."/>
            <person name="Ohkuma M."/>
        </authorList>
    </citation>
    <scope>NUCLEOTIDE SEQUENCE [LARGE SCALE GENOMIC DNA]</scope>
    <source>
        <strain evidence="3">JCM19235</strain>
    </source>
</reference>
<feature type="chain" id="PRO_5001863398" evidence="1">
    <location>
        <begin position="24"/>
        <end position="387"/>
    </location>
</feature>
<dbReference type="EMBL" id="BBMR01000007">
    <property type="protein sequence ID" value="GAL21256.1"/>
    <property type="molecule type" value="Genomic_DNA"/>
</dbReference>
<reference evidence="2 3" key="1">
    <citation type="submission" date="2014-09" db="EMBL/GenBank/DDBJ databases">
        <title>Vibrio maritimus JCM 19235. (C45) whole genome shotgun sequence.</title>
        <authorList>
            <person name="Sawabe T."/>
            <person name="Meirelles P."/>
            <person name="Nakanishi M."/>
            <person name="Sayaka M."/>
            <person name="Hattori M."/>
            <person name="Ohkuma M."/>
        </authorList>
    </citation>
    <scope>NUCLEOTIDE SEQUENCE [LARGE SCALE GENOMIC DNA]</scope>
    <source>
        <strain evidence="3">JCM19235</strain>
    </source>
</reference>